<evidence type="ECO:0000313" key="3">
    <source>
        <dbReference type="Proteomes" id="UP000183952"/>
    </source>
</evidence>
<name>A0A1M6T8W2_9CLOT</name>
<dbReference type="EMBL" id="FRAD01000038">
    <property type="protein sequence ID" value="SHK53425.1"/>
    <property type="molecule type" value="Genomic_DNA"/>
</dbReference>
<dbReference type="Proteomes" id="UP000183952">
    <property type="component" value="Unassembled WGS sequence"/>
</dbReference>
<sequence length="178" mass="20628">MRSSDEFKALVYSKTELYHDKKKRSNKKVMKYAMTTVVCSFIICFVVNIWQYGGKHKDTETECTTSSDKKESMNLPEGTKSIWKHEHIDGIEIVGKINNEPYNINCNEKEEIKYIMECIDSLGTGCVKEMDNESAKDNEIGELQEDYIVVTIKNQNNIYKKYHIRGQIIKKIVGVLKK</sequence>
<keyword evidence="1" id="KW-0812">Transmembrane</keyword>
<reference evidence="2 3" key="1">
    <citation type="submission" date="2016-11" db="EMBL/GenBank/DDBJ databases">
        <authorList>
            <person name="Jaros S."/>
            <person name="Januszkiewicz K."/>
            <person name="Wedrychowicz H."/>
        </authorList>
    </citation>
    <scope>NUCLEOTIDE SEQUENCE [LARGE SCALE GENOMIC DNA]</scope>
    <source>
        <strain evidence="2 3">DSM 3090</strain>
    </source>
</reference>
<protein>
    <submittedName>
        <fullName evidence="2">Uncharacterized protein</fullName>
    </submittedName>
</protein>
<keyword evidence="1" id="KW-0472">Membrane</keyword>
<organism evidence="2 3">
    <name type="scientific">Hathewaya proteolytica DSM 3090</name>
    <dbReference type="NCBI Taxonomy" id="1121331"/>
    <lineage>
        <taxon>Bacteria</taxon>
        <taxon>Bacillati</taxon>
        <taxon>Bacillota</taxon>
        <taxon>Clostridia</taxon>
        <taxon>Eubacteriales</taxon>
        <taxon>Clostridiaceae</taxon>
        <taxon>Hathewaya</taxon>
    </lineage>
</organism>
<dbReference type="STRING" id="1121331.SAMN02745248_02758"/>
<keyword evidence="1" id="KW-1133">Transmembrane helix</keyword>
<accession>A0A1M6T8W2</accession>
<evidence type="ECO:0000313" key="2">
    <source>
        <dbReference type="EMBL" id="SHK53425.1"/>
    </source>
</evidence>
<feature type="transmembrane region" description="Helical" evidence="1">
    <location>
        <begin position="32"/>
        <end position="53"/>
    </location>
</feature>
<dbReference type="AlphaFoldDB" id="A0A1M6T8W2"/>
<evidence type="ECO:0000256" key="1">
    <source>
        <dbReference type="SAM" id="Phobius"/>
    </source>
</evidence>
<gene>
    <name evidence="2" type="ORF">SAMN02745248_02758</name>
</gene>
<dbReference type="RefSeq" id="WP_072904618.1">
    <property type="nucleotide sequence ID" value="NZ_FRAD01000038.1"/>
</dbReference>
<proteinExistence type="predicted"/>
<keyword evidence="3" id="KW-1185">Reference proteome</keyword>